<keyword evidence="4" id="KW-1185">Reference proteome</keyword>
<evidence type="ECO:0000256" key="2">
    <source>
        <dbReference type="SAM" id="MobiDB-lite"/>
    </source>
</evidence>
<name>A0A2W1BSV9_HELAM</name>
<evidence type="ECO:0000256" key="1">
    <source>
        <dbReference type="SAM" id="Coils"/>
    </source>
</evidence>
<gene>
    <name evidence="3" type="primary">HaOG202590</name>
    <name evidence="3" type="ORF">B5X24_HaOG202590</name>
</gene>
<protein>
    <submittedName>
        <fullName evidence="3">Uncharacterized protein</fullName>
    </submittedName>
</protein>
<feature type="compositionally biased region" description="Polar residues" evidence="2">
    <location>
        <begin position="17"/>
        <end position="30"/>
    </location>
</feature>
<feature type="region of interest" description="Disordered" evidence="2">
    <location>
        <begin position="377"/>
        <end position="396"/>
    </location>
</feature>
<dbReference type="Proteomes" id="UP000249218">
    <property type="component" value="Unassembled WGS sequence"/>
</dbReference>
<accession>A0A2W1BSV9</accession>
<organism evidence="3 4">
    <name type="scientific">Helicoverpa armigera</name>
    <name type="common">Cotton bollworm</name>
    <name type="synonym">Heliothis armigera</name>
    <dbReference type="NCBI Taxonomy" id="29058"/>
    <lineage>
        <taxon>Eukaryota</taxon>
        <taxon>Metazoa</taxon>
        <taxon>Ecdysozoa</taxon>
        <taxon>Arthropoda</taxon>
        <taxon>Hexapoda</taxon>
        <taxon>Insecta</taxon>
        <taxon>Pterygota</taxon>
        <taxon>Neoptera</taxon>
        <taxon>Endopterygota</taxon>
        <taxon>Lepidoptera</taxon>
        <taxon>Glossata</taxon>
        <taxon>Ditrysia</taxon>
        <taxon>Noctuoidea</taxon>
        <taxon>Noctuidae</taxon>
        <taxon>Heliothinae</taxon>
        <taxon>Helicoverpa</taxon>
    </lineage>
</organism>
<sequence>MNFLNNITLRKKVNRCDPNTSNVSQESTDTFESKTKSTEDEHSSSSLTIDGANNDSMPELSYDDNKVPELQLQIQELNLKLIAANEEINILRIENADLKTKVKKECIETPNLNTSISNPTITTLQQNLVELENQLKQARNEIDTLNNQIATLQELLQYKQNYDFDFLTSKHNINTRTIHNERNSLVPKNKLTGKIHILSNNQRNKILSIAENTFPNNYEVCHYLLPNCNTVQMIQNIESKLCGFTMSDFCIIMIGEEDFRTTRDYHSLISKLKETLEKVKYTNVIICAPTYKYGVGSMYNWRIENFNNKLYLDILANEYAYFLDSNKNLKCSYEMFHKNKGTINNYAMSIICKDILDYIQGIKEELSASTCEHNFTSEVSQDGEDTSTTPTTFFRE</sequence>
<dbReference type="AlphaFoldDB" id="A0A2W1BSV9"/>
<evidence type="ECO:0000313" key="4">
    <source>
        <dbReference type="Proteomes" id="UP000249218"/>
    </source>
</evidence>
<evidence type="ECO:0000313" key="3">
    <source>
        <dbReference type="EMBL" id="PZC78139.1"/>
    </source>
</evidence>
<reference evidence="3 4" key="1">
    <citation type="journal article" date="2017" name="BMC Biol.">
        <title>Genomic innovations, transcriptional plasticity and gene loss underlying the evolution and divergence of two highly polyphagous and invasive Helicoverpa pest species.</title>
        <authorList>
            <person name="Pearce S.L."/>
            <person name="Clarke D.F."/>
            <person name="East P.D."/>
            <person name="Elfekih S."/>
            <person name="Gordon K.H."/>
            <person name="Jermiin L.S."/>
            <person name="McGaughran A."/>
            <person name="Oakeshott J.G."/>
            <person name="Papanikolaou A."/>
            <person name="Perera O.P."/>
            <person name="Rane R.V."/>
            <person name="Richards S."/>
            <person name="Tay W.T."/>
            <person name="Walsh T.K."/>
            <person name="Anderson A."/>
            <person name="Anderson C.J."/>
            <person name="Asgari S."/>
            <person name="Board P.G."/>
            <person name="Bretschneider A."/>
            <person name="Campbell P.M."/>
            <person name="Chertemps T."/>
            <person name="Christeller J.T."/>
            <person name="Coppin C.W."/>
            <person name="Downes S.J."/>
            <person name="Duan G."/>
            <person name="Farnsworth C.A."/>
            <person name="Good R.T."/>
            <person name="Han L.B."/>
            <person name="Han Y.C."/>
            <person name="Hatje K."/>
            <person name="Horne I."/>
            <person name="Huang Y.P."/>
            <person name="Hughes D.S."/>
            <person name="Jacquin-Joly E."/>
            <person name="James W."/>
            <person name="Jhangiani S."/>
            <person name="Kollmar M."/>
            <person name="Kuwar S.S."/>
            <person name="Li S."/>
            <person name="Liu N.Y."/>
            <person name="Maibeche M.T."/>
            <person name="Miller J.R."/>
            <person name="Montagne N."/>
            <person name="Perry T."/>
            <person name="Qu J."/>
            <person name="Song S.V."/>
            <person name="Sutton G.G."/>
            <person name="Vogel H."/>
            <person name="Walenz B.P."/>
            <person name="Xu W."/>
            <person name="Zhang H.J."/>
            <person name="Zou Z."/>
            <person name="Batterham P."/>
            <person name="Edwards O.R."/>
            <person name="Feyereisen R."/>
            <person name="Gibbs R.A."/>
            <person name="Heckel D.G."/>
            <person name="McGrath A."/>
            <person name="Robin C."/>
            <person name="Scherer S.E."/>
            <person name="Worley K.C."/>
            <person name="Wu Y.D."/>
        </authorList>
    </citation>
    <scope>NUCLEOTIDE SEQUENCE [LARGE SCALE GENOMIC DNA]</scope>
    <source>
        <strain evidence="3">Harm_GR_Male_#8</strain>
        <tissue evidence="3">Whole organism</tissue>
    </source>
</reference>
<proteinExistence type="predicted"/>
<feature type="compositionally biased region" description="Basic and acidic residues" evidence="2">
    <location>
        <begin position="31"/>
        <end position="43"/>
    </location>
</feature>
<keyword evidence="1" id="KW-0175">Coiled coil</keyword>
<dbReference type="EMBL" id="KZ149911">
    <property type="protein sequence ID" value="PZC78139.1"/>
    <property type="molecule type" value="Genomic_DNA"/>
</dbReference>
<feature type="coiled-coil region" evidence="1">
    <location>
        <begin position="67"/>
        <end position="155"/>
    </location>
</feature>
<feature type="compositionally biased region" description="Polar residues" evidence="2">
    <location>
        <begin position="44"/>
        <end position="56"/>
    </location>
</feature>
<feature type="region of interest" description="Disordered" evidence="2">
    <location>
        <begin position="15"/>
        <end position="58"/>
    </location>
</feature>
<dbReference type="OrthoDB" id="7490061at2759"/>